<feature type="binding site" evidence="7">
    <location>
        <position position="17"/>
    </location>
    <ligand>
        <name>S-adenosyl-L-methionine</name>
        <dbReference type="ChEBI" id="CHEBI:59789"/>
    </ligand>
</feature>
<organism evidence="10">
    <name type="scientific">Paulinella longichromatophora</name>
    <dbReference type="NCBI Taxonomy" id="1708747"/>
    <lineage>
        <taxon>Eukaryota</taxon>
        <taxon>Sar</taxon>
        <taxon>Rhizaria</taxon>
        <taxon>Cercozoa</taxon>
        <taxon>Imbricatea</taxon>
        <taxon>Silicofilosea</taxon>
        <taxon>Euglyphida</taxon>
        <taxon>Paulinellidae</taxon>
        <taxon>Paulinella</taxon>
    </lineage>
</organism>
<feature type="domain" description="Ribosomal RNA adenine methylase transferase N-terminal" evidence="9">
    <location>
        <begin position="22"/>
        <end position="199"/>
    </location>
</feature>
<feature type="binding site" evidence="7">
    <location>
        <position position="15"/>
    </location>
    <ligand>
        <name>S-adenosyl-L-methionine</name>
        <dbReference type="ChEBI" id="CHEBI:59789"/>
    </ligand>
</feature>
<dbReference type="Pfam" id="PF00398">
    <property type="entry name" value="RrnaAD"/>
    <property type="match status" value="1"/>
</dbReference>
<evidence type="ECO:0000256" key="8">
    <source>
        <dbReference type="RuleBase" id="RU362106"/>
    </source>
</evidence>
<dbReference type="InterPro" id="IPR029063">
    <property type="entry name" value="SAM-dependent_MTases_sf"/>
</dbReference>
<keyword evidence="3 7" id="KW-0489">Methyltransferase</keyword>
<dbReference type="NCBIfam" id="TIGR00755">
    <property type="entry name" value="ksgA"/>
    <property type="match status" value="1"/>
</dbReference>
<keyword evidence="5 7" id="KW-0949">S-adenosyl-L-methionine</keyword>
<evidence type="ECO:0000256" key="2">
    <source>
        <dbReference type="ARBA" id="ARBA00022552"/>
    </source>
</evidence>
<dbReference type="SUPFAM" id="SSF53335">
    <property type="entry name" value="S-adenosyl-L-methionine-dependent methyltransferases"/>
    <property type="match status" value="1"/>
</dbReference>
<gene>
    <name evidence="10" type="primary">ksgA</name>
    <name evidence="10" type="ORF">PLO_095</name>
</gene>
<evidence type="ECO:0000256" key="3">
    <source>
        <dbReference type="ARBA" id="ARBA00022603"/>
    </source>
</evidence>
<feature type="binding site" evidence="7">
    <location>
        <position position="64"/>
    </location>
    <ligand>
        <name>S-adenosyl-L-methionine</name>
        <dbReference type="ChEBI" id="CHEBI:59789"/>
    </ligand>
</feature>
<evidence type="ECO:0000259" key="9">
    <source>
        <dbReference type="SMART" id="SM00650"/>
    </source>
</evidence>
<dbReference type="EC" id="2.1.1.-" evidence="8"/>
<dbReference type="InterPro" id="IPR020598">
    <property type="entry name" value="rRNA_Ade_methylase_Trfase_N"/>
</dbReference>
<evidence type="ECO:0000313" key="10">
    <source>
        <dbReference type="EMBL" id="AUG32103.1"/>
    </source>
</evidence>
<dbReference type="PROSITE" id="PS51689">
    <property type="entry name" value="SAM_RNA_A_N6_MT"/>
    <property type="match status" value="1"/>
</dbReference>
<evidence type="ECO:0000256" key="5">
    <source>
        <dbReference type="ARBA" id="ARBA00022691"/>
    </source>
</evidence>
<dbReference type="HAMAP" id="MF_00607">
    <property type="entry name" value="16SrRNA_methyltr_A"/>
    <property type="match status" value="1"/>
</dbReference>
<dbReference type="InterPro" id="IPR001737">
    <property type="entry name" value="KsgA/Erm"/>
</dbReference>
<dbReference type="Gene3D" id="1.10.8.100">
    <property type="entry name" value="Ribosomal RNA adenine dimethylase-like, domain 2"/>
    <property type="match status" value="1"/>
</dbReference>
<dbReference type="InterPro" id="IPR011530">
    <property type="entry name" value="rRNA_adenine_dimethylase"/>
</dbReference>
<geneLocation type="plastid" evidence="10"/>
<dbReference type="InterPro" id="IPR020596">
    <property type="entry name" value="rRNA_Ade_Mease_Trfase_CS"/>
</dbReference>
<keyword evidence="10" id="KW-0934">Plastid</keyword>
<dbReference type="PROSITE" id="PS01131">
    <property type="entry name" value="RRNA_A_DIMETH"/>
    <property type="match status" value="1"/>
</dbReference>
<evidence type="ECO:0000256" key="1">
    <source>
        <dbReference type="ARBA" id="ARBA00022490"/>
    </source>
</evidence>
<dbReference type="GO" id="GO:0005829">
    <property type="term" value="C:cytosol"/>
    <property type="evidence" value="ECO:0007669"/>
    <property type="project" value="TreeGrafter"/>
</dbReference>
<reference evidence="10" key="1">
    <citation type="submission" date="2017-10" db="EMBL/GenBank/DDBJ databases">
        <title>Paulinella longichromatophora chromatophore genome.</title>
        <authorList>
            <person name="Lhee D."/>
            <person name="Yoon H.S."/>
        </authorList>
    </citation>
    <scope>NUCLEOTIDE SEQUENCE</scope>
</reference>
<accession>A0A2H4ZNL0</accession>
<dbReference type="SMART" id="SM00650">
    <property type="entry name" value="rADc"/>
    <property type="match status" value="1"/>
</dbReference>
<keyword evidence="1" id="KW-0963">Cytoplasm</keyword>
<dbReference type="AlphaFoldDB" id="A0A2H4ZNL0"/>
<dbReference type="GO" id="GO:0000179">
    <property type="term" value="F:rRNA (adenine-N6,N6-)-dimethyltransferase activity"/>
    <property type="evidence" value="ECO:0007669"/>
    <property type="project" value="UniProtKB-UniRule"/>
</dbReference>
<comment type="similarity">
    <text evidence="7 8">Belongs to the class I-like SAM-binding methyltransferase superfamily. rRNA adenine N(6)-methyltransferase family.</text>
</comment>
<protein>
    <recommendedName>
        <fullName evidence="8">rRNA adenine N(6)-methyltransferase</fullName>
        <ecNumber evidence="8">2.1.1.-</ecNumber>
    </recommendedName>
</protein>
<dbReference type="CDD" id="cd02440">
    <property type="entry name" value="AdoMet_MTases"/>
    <property type="match status" value="1"/>
</dbReference>
<dbReference type="Gene3D" id="3.40.50.150">
    <property type="entry name" value="Vaccinia Virus protein VP39"/>
    <property type="match status" value="1"/>
</dbReference>
<feature type="binding site" evidence="7">
    <location>
        <position position="42"/>
    </location>
    <ligand>
        <name>S-adenosyl-L-methionine</name>
        <dbReference type="ChEBI" id="CHEBI:59789"/>
    </ligand>
</feature>
<evidence type="ECO:0000256" key="7">
    <source>
        <dbReference type="PROSITE-ProRule" id="PRU01026"/>
    </source>
</evidence>
<sequence length="273" mass="30439">MNCPGHTARKNFGQHWLKDLSILKKIIEAAEISSKDIVLEIGPGRGALTKYLLTSLAAFIYAVELDRDLAFMLREQLGLSTRLALIEGDILKVNFFSTGCYSPRKVVANIPYNITGPLLEKLLGTLEKPASKPYEKIVLLVQREVGDRICANPGDRNYGAFSVRMQLLAKCYRICTVPPTCFQPSPSVMSSVIVLNPLPISDHLTPELASQVDKLLRLCFVSRRKMLRSTLTKLIPMSCLEKLIIKTGITLKQRPQELSPSTWVKLAMSLNQV</sequence>
<keyword evidence="6 7" id="KW-0694">RNA-binding</keyword>
<evidence type="ECO:0000256" key="4">
    <source>
        <dbReference type="ARBA" id="ARBA00022679"/>
    </source>
</evidence>
<feature type="binding site" evidence="7">
    <location>
        <position position="89"/>
    </location>
    <ligand>
        <name>S-adenosyl-L-methionine</name>
        <dbReference type="ChEBI" id="CHEBI:59789"/>
    </ligand>
</feature>
<dbReference type="PANTHER" id="PTHR11727">
    <property type="entry name" value="DIMETHYLADENOSINE TRANSFERASE"/>
    <property type="match status" value="1"/>
</dbReference>
<proteinExistence type="inferred from homology"/>
<keyword evidence="4 7" id="KW-0808">Transferase</keyword>
<dbReference type="InterPro" id="IPR023165">
    <property type="entry name" value="rRNA_Ade_diMease-like_C"/>
</dbReference>
<feature type="binding site" evidence="7">
    <location>
        <position position="109"/>
    </location>
    <ligand>
        <name>S-adenosyl-L-methionine</name>
        <dbReference type="ChEBI" id="CHEBI:59789"/>
    </ligand>
</feature>
<evidence type="ECO:0000256" key="6">
    <source>
        <dbReference type="ARBA" id="ARBA00022884"/>
    </source>
</evidence>
<dbReference type="EMBL" id="MG264610">
    <property type="protein sequence ID" value="AUG32103.1"/>
    <property type="molecule type" value="Genomic_DNA"/>
</dbReference>
<dbReference type="GO" id="GO:0003723">
    <property type="term" value="F:RNA binding"/>
    <property type="evidence" value="ECO:0007669"/>
    <property type="project" value="UniProtKB-UniRule"/>
</dbReference>
<name>A0A2H4ZNL0_9EUKA</name>
<keyword evidence="2 8" id="KW-0698">rRNA processing</keyword>
<dbReference type="PANTHER" id="PTHR11727:SF7">
    <property type="entry name" value="DIMETHYLADENOSINE TRANSFERASE-RELATED"/>
    <property type="match status" value="1"/>
</dbReference>